<proteinExistence type="predicted"/>
<dbReference type="EMBL" id="JBBCAQ010000033">
    <property type="protein sequence ID" value="KAK7582352.1"/>
    <property type="molecule type" value="Genomic_DNA"/>
</dbReference>
<reference evidence="1 2" key="1">
    <citation type="submission" date="2024-03" db="EMBL/GenBank/DDBJ databases">
        <title>Adaptation during the transition from Ophiocordyceps entomopathogen to insect associate is accompanied by gene loss and intensified selection.</title>
        <authorList>
            <person name="Ward C.M."/>
            <person name="Onetto C.A."/>
            <person name="Borneman A.R."/>
        </authorList>
    </citation>
    <scope>NUCLEOTIDE SEQUENCE [LARGE SCALE GENOMIC DNA]</scope>
    <source>
        <strain evidence="1">AWRI1</strain>
        <tissue evidence="1">Single Adult Female</tissue>
    </source>
</reference>
<name>A0AAN9TFH4_9HEMI</name>
<accession>A0AAN9TFH4</accession>
<sequence>MTERRKSVTTKSIRYLYDIEYIKHYNYYDDVELDDDKVEQSYDENQNCQVYETMESITKDLESVENFSSEEEDTVANLSFSFVRNGCIVNLCNVMSTQVDDRPTNI</sequence>
<dbReference type="AlphaFoldDB" id="A0AAN9TFH4"/>
<protein>
    <submittedName>
        <fullName evidence="1">Uncharacterized protein</fullName>
    </submittedName>
</protein>
<gene>
    <name evidence="1" type="ORF">V9T40_013797</name>
</gene>
<keyword evidence="2" id="KW-1185">Reference proteome</keyword>
<evidence type="ECO:0000313" key="2">
    <source>
        <dbReference type="Proteomes" id="UP001367676"/>
    </source>
</evidence>
<evidence type="ECO:0000313" key="1">
    <source>
        <dbReference type="EMBL" id="KAK7582352.1"/>
    </source>
</evidence>
<organism evidence="1 2">
    <name type="scientific">Parthenolecanium corni</name>
    <dbReference type="NCBI Taxonomy" id="536013"/>
    <lineage>
        <taxon>Eukaryota</taxon>
        <taxon>Metazoa</taxon>
        <taxon>Ecdysozoa</taxon>
        <taxon>Arthropoda</taxon>
        <taxon>Hexapoda</taxon>
        <taxon>Insecta</taxon>
        <taxon>Pterygota</taxon>
        <taxon>Neoptera</taxon>
        <taxon>Paraneoptera</taxon>
        <taxon>Hemiptera</taxon>
        <taxon>Sternorrhyncha</taxon>
        <taxon>Coccoidea</taxon>
        <taxon>Coccidae</taxon>
        <taxon>Parthenolecanium</taxon>
    </lineage>
</organism>
<comment type="caution">
    <text evidence="1">The sequence shown here is derived from an EMBL/GenBank/DDBJ whole genome shotgun (WGS) entry which is preliminary data.</text>
</comment>
<dbReference type="Proteomes" id="UP001367676">
    <property type="component" value="Unassembled WGS sequence"/>
</dbReference>